<gene>
    <name evidence="2" type="ORF">ACFSW8_16220</name>
</gene>
<reference evidence="3" key="1">
    <citation type="journal article" date="2019" name="Int. J. Syst. Evol. Microbiol.">
        <title>The Global Catalogue of Microorganisms (GCM) 10K type strain sequencing project: providing services to taxonomists for standard genome sequencing and annotation.</title>
        <authorList>
            <consortium name="The Broad Institute Genomics Platform"/>
            <consortium name="The Broad Institute Genome Sequencing Center for Infectious Disease"/>
            <person name="Wu L."/>
            <person name="Ma J."/>
        </authorList>
    </citation>
    <scope>NUCLEOTIDE SEQUENCE [LARGE SCALE GENOMIC DNA]</scope>
    <source>
        <strain evidence="3">CCUG 57942</strain>
    </source>
</reference>
<sequence length="263" mass="30128">MRQKLVALGMIWMAVAGGATAQMSLQQRLKLAHEEQLEQVRVSFHSLRDPYRIPPKGKIVVEDFDGVSERYRYTWKRDIPVTIFWVGEDSSANNPTHNHASSWDPKWIHSYGGVDDPVNRNGYFPAKFRPKMNPFYIALPYNDVARGGGRFKPEASHVIKWFWRAAKAPGKSVCKGRWLAIHSGKKVCYAQWEDCGPFYTDDYEYVFQNKQPKPNRNGNAGLDISPAVRDFLGVKSGQRVSWKFVEAEDVPVGPWQEWVLPQS</sequence>
<name>A0ABW4ZEK0_9BACT</name>
<protein>
    <submittedName>
        <fullName evidence="2">Uncharacterized protein</fullName>
    </submittedName>
</protein>
<feature type="signal peptide" evidence="1">
    <location>
        <begin position="1"/>
        <end position="21"/>
    </location>
</feature>
<dbReference type="RefSeq" id="WP_377178778.1">
    <property type="nucleotide sequence ID" value="NZ_JBHUJB010000080.1"/>
</dbReference>
<organism evidence="2 3">
    <name type="scientific">Rubritalea tangerina</name>
    <dbReference type="NCBI Taxonomy" id="430798"/>
    <lineage>
        <taxon>Bacteria</taxon>
        <taxon>Pseudomonadati</taxon>
        <taxon>Verrucomicrobiota</taxon>
        <taxon>Verrucomicrobiia</taxon>
        <taxon>Verrucomicrobiales</taxon>
        <taxon>Rubritaleaceae</taxon>
        <taxon>Rubritalea</taxon>
    </lineage>
</organism>
<proteinExistence type="predicted"/>
<dbReference type="EMBL" id="JBHUJB010000080">
    <property type="protein sequence ID" value="MFD2160451.1"/>
    <property type="molecule type" value="Genomic_DNA"/>
</dbReference>
<evidence type="ECO:0000313" key="2">
    <source>
        <dbReference type="EMBL" id="MFD2160451.1"/>
    </source>
</evidence>
<feature type="chain" id="PRO_5046244020" evidence="1">
    <location>
        <begin position="22"/>
        <end position="263"/>
    </location>
</feature>
<keyword evidence="1" id="KW-0732">Signal</keyword>
<evidence type="ECO:0000313" key="3">
    <source>
        <dbReference type="Proteomes" id="UP001597389"/>
    </source>
</evidence>
<comment type="caution">
    <text evidence="2">The sequence shown here is derived from an EMBL/GenBank/DDBJ whole genome shotgun (WGS) entry which is preliminary data.</text>
</comment>
<evidence type="ECO:0000256" key="1">
    <source>
        <dbReference type="SAM" id="SignalP"/>
    </source>
</evidence>
<dbReference type="Proteomes" id="UP001597389">
    <property type="component" value="Unassembled WGS sequence"/>
</dbReference>
<accession>A0ABW4ZEK0</accession>
<keyword evidence="3" id="KW-1185">Reference proteome</keyword>